<evidence type="ECO:0000313" key="2">
    <source>
        <dbReference type="Proteomes" id="UP001177003"/>
    </source>
</evidence>
<sequence length="134" mass="15002">MDEIEEGLVAHYEKLRSYGLKLLRTNPGSTVKLDVDIMPDSTVHFSKMYICLKVVKDGWIEGCRRVIGVDGCSLKGLCRGEVLSTIGRDANNQMCPLAWTVVAVENKANWKWFLDLLLEDLDMGQGRGLTIISE</sequence>
<evidence type="ECO:0008006" key="3">
    <source>
        <dbReference type="Google" id="ProtNLM"/>
    </source>
</evidence>
<reference evidence="1" key="1">
    <citation type="submission" date="2023-04" db="EMBL/GenBank/DDBJ databases">
        <authorList>
            <person name="Vijverberg K."/>
            <person name="Xiong W."/>
            <person name="Schranz E."/>
        </authorList>
    </citation>
    <scope>NUCLEOTIDE SEQUENCE</scope>
</reference>
<dbReference type="PANTHER" id="PTHR31973">
    <property type="entry name" value="POLYPROTEIN, PUTATIVE-RELATED"/>
    <property type="match status" value="1"/>
</dbReference>
<protein>
    <recommendedName>
        <fullName evidence="3">MULE transposase domain-containing protein</fullName>
    </recommendedName>
</protein>
<evidence type="ECO:0000313" key="1">
    <source>
        <dbReference type="EMBL" id="CAI9268137.1"/>
    </source>
</evidence>
<dbReference type="PANTHER" id="PTHR31973:SF189">
    <property type="entry name" value="TRANSPOSASE, MUDR, PLANT, MULE TRANSPOSASE DOMAIN PROTEIN-RELATED"/>
    <property type="match status" value="1"/>
</dbReference>
<accession>A0AA35VUD6</accession>
<gene>
    <name evidence="1" type="ORF">LSALG_LOCUS8579</name>
</gene>
<dbReference type="AlphaFoldDB" id="A0AA35VUD6"/>
<proteinExistence type="predicted"/>
<name>A0AA35VUD6_LACSI</name>
<organism evidence="1 2">
    <name type="scientific">Lactuca saligna</name>
    <name type="common">Willowleaf lettuce</name>
    <dbReference type="NCBI Taxonomy" id="75948"/>
    <lineage>
        <taxon>Eukaryota</taxon>
        <taxon>Viridiplantae</taxon>
        <taxon>Streptophyta</taxon>
        <taxon>Embryophyta</taxon>
        <taxon>Tracheophyta</taxon>
        <taxon>Spermatophyta</taxon>
        <taxon>Magnoliopsida</taxon>
        <taxon>eudicotyledons</taxon>
        <taxon>Gunneridae</taxon>
        <taxon>Pentapetalae</taxon>
        <taxon>asterids</taxon>
        <taxon>campanulids</taxon>
        <taxon>Asterales</taxon>
        <taxon>Asteraceae</taxon>
        <taxon>Cichorioideae</taxon>
        <taxon>Cichorieae</taxon>
        <taxon>Lactucinae</taxon>
        <taxon>Lactuca</taxon>
    </lineage>
</organism>
<dbReference type="EMBL" id="OX465077">
    <property type="protein sequence ID" value="CAI9268137.1"/>
    <property type="molecule type" value="Genomic_DNA"/>
</dbReference>
<keyword evidence="2" id="KW-1185">Reference proteome</keyword>
<dbReference type="Proteomes" id="UP001177003">
    <property type="component" value="Chromosome 1"/>
</dbReference>